<evidence type="ECO:0000313" key="3">
    <source>
        <dbReference type="Proteomes" id="UP000712600"/>
    </source>
</evidence>
<gene>
    <name evidence="2" type="ORF">F2Q69_00001673</name>
</gene>
<evidence type="ECO:0000313" key="2">
    <source>
        <dbReference type="EMBL" id="KAF3505853.1"/>
    </source>
</evidence>
<name>A0A8S9NYB3_BRACR</name>
<organism evidence="2 3">
    <name type="scientific">Brassica cretica</name>
    <name type="common">Mustard</name>
    <dbReference type="NCBI Taxonomy" id="69181"/>
    <lineage>
        <taxon>Eukaryota</taxon>
        <taxon>Viridiplantae</taxon>
        <taxon>Streptophyta</taxon>
        <taxon>Embryophyta</taxon>
        <taxon>Tracheophyta</taxon>
        <taxon>Spermatophyta</taxon>
        <taxon>Magnoliopsida</taxon>
        <taxon>eudicotyledons</taxon>
        <taxon>Gunneridae</taxon>
        <taxon>Pentapetalae</taxon>
        <taxon>rosids</taxon>
        <taxon>malvids</taxon>
        <taxon>Brassicales</taxon>
        <taxon>Brassicaceae</taxon>
        <taxon>Brassiceae</taxon>
        <taxon>Brassica</taxon>
    </lineage>
</organism>
<evidence type="ECO:0000259" key="1">
    <source>
        <dbReference type="PROSITE" id="PS52045"/>
    </source>
</evidence>
<accession>A0A8S9NYB3</accession>
<reference evidence="2" key="1">
    <citation type="submission" date="2019-12" db="EMBL/GenBank/DDBJ databases">
        <title>Genome sequencing and annotation of Brassica cretica.</title>
        <authorList>
            <person name="Studholme D.J."/>
            <person name="Sarris P."/>
        </authorList>
    </citation>
    <scope>NUCLEOTIDE SEQUENCE</scope>
    <source>
        <strain evidence="2">PFS-109/04</strain>
        <tissue evidence="2">Leaf</tissue>
    </source>
</reference>
<dbReference type="InterPro" id="IPR004314">
    <property type="entry name" value="Neprosin"/>
</dbReference>
<proteinExistence type="predicted"/>
<dbReference type="Pfam" id="PF03080">
    <property type="entry name" value="Neprosin"/>
    <property type="match status" value="1"/>
</dbReference>
<dbReference type="EMBL" id="QGKX02001521">
    <property type="protein sequence ID" value="KAF3505853.1"/>
    <property type="molecule type" value="Genomic_DNA"/>
</dbReference>
<dbReference type="AlphaFoldDB" id="A0A8S9NYB3"/>
<dbReference type="Proteomes" id="UP000712600">
    <property type="component" value="Unassembled WGS sequence"/>
</dbReference>
<sequence length="146" mass="16494">MGSGYMPDSGYGKATYMRNLEVALSANVFKPLEDLFVGSTHPDYYRAKKSNNSAFRANFYYGSPKQLLLAVHLKNLSETPWWRASLETRGVQELDRGRIDRELHRRLATESFTGDTVAKSFSDGENPFRHKTKGPPLSVVLLHTVL</sequence>
<feature type="domain" description="Neprosin PEP catalytic" evidence="1">
    <location>
        <begin position="1"/>
        <end position="68"/>
    </location>
</feature>
<protein>
    <recommendedName>
        <fullName evidence="1">Neprosin PEP catalytic domain-containing protein</fullName>
    </recommendedName>
</protein>
<dbReference type="PROSITE" id="PS52045">
    <property type="entry name" value="NEPROSIN_PEP_CD"/>
    <property type="match status" value="1"/>
</dbReference>
<comment type="caution">
    <text evidence="2">The sequence shown here is derived from an EMBL/GenBank/DDBJ whole genome shotgun (WGS) entry which is preliminary data.</text>
</comment>